<feature type="domain" description="ACT" evidence="6">
    <location>
        <begin position="328"/>
        <end position="404"/>
    </location>
</feature>
<dbReference type="PROSITE" id="PS51671">
    <property type="entry name" value="ACT"/>
    <property type="match status" value="1"/>
</dbReference>
<accession>A0A5C6X0U0</accession>
<dbReference type="InterPro" id="IPR044561">
    <property type="entry name" value="ACT_ThrD-II-like"/>
</dbReference>
<dbReference type="FunFam" id="3.40.50.1100:FF:000007">
    <property type="entry name" value="L-threonine dehydratase catabolic TdcB"/>
    <property type="match status" value="1"/>
</dbReference>
<comment type="similarity">
    <text evidence="2">Belongs to the serine/threonine dehydratase family.</text>
</comment>
<dbReference type="InterPro" id="IPR005789">
    <property type="entry name" value="Thr_deHydtase_catblc"/>
</dbReference>
<comment type="cofactor">
    <cofactor evidence="1">
        <name>pyridoxal 5'-phosphate</name>
        <dbReference type="ChEBI" id="CHEBI:597326"/>
    </cofactor>
</comment>
<dbReference type="NCBIfam" id="TIGR01127">
    <property type="entry name" value="ilvA_1Cterm"/>
    <property type="match status" value="1"/>
</dbReference>
<dbReference type="GO" id="GO:0004794">
    <property type="term" value="F:threonine deaminase activity"/>
    <property type="evidence" value="ECO:0007669"/>
    <property type="project" value="UniProtKB-EC"/>
</dbReference>
<dbReference type="Proteomes" id="UP000321046">
    <property type="component" value="Unassembled WGS sequence"/>
</dbReference>
<protein>
    <recommendedName>
        <fullName evidence="3">threonine ammonia-lyase</fullName>
        <ecNumber evidence="3">4.3.1.19</ecNumber>
    </recommendedName>
</protein>
<dbReference type="SUPFAM" id="SSF53686">
    <property type="entry name" value="Tryptophan synthase beta subunit-like PLP-dependent enzymes"/>
    <property type="match status" value="1"/>
</dbReference>
<dbReference type="Pfam" id="PF00291">
    <property type="entry name" value="PALP"/>
    <property type="match status" value="1"/>
</dbReference>
<evidence type="ECO:0000256" key="4">
    <source>
        <dbReference type="ARBA" id="ARBA00022898"/>
    </source>
</evidence>
<dbReference type="RefSeq" id="WP_146976552.1">
    <property type="nucleotide sequence ID" value="NZ_VOSL01000133.1"/>
</dbReference>
<gene>
    <name evidence="7" type="ORF">FRC96_18065</name>
</gene>
<dbReference type="InterPro" id="IPR002912">
    <property type="entry name" value="ACT_dom"/>
</dbReference>
<dbReference type="CDD" id="cd04886">
    <property type="entry name" value="ACT_ThrD-II-like"/>
    <property type="match status" value="1"/>
</dbReference>
<evidence type="ECO:0000313" key="8">
    <source>
        <dbReference type="Proteomes" id="UP000321046"/>
    </source>
</evidence>
<dbReference type="GO" id="GO:0006567">
    <property type="term" value="P:L-threonine catabolic process"/>
    <property type="evidence" value="ECO:0007669"/>
    <property type="project" value="InterPro"/>
</dbReference>
<dbReference type="FunFam" id="3.40.50.1100:FF:000005">
    <property type="entry name" value="Threonine dehydratase catabolic"/>
    <property type="match status" value="1"/>
</dbReference>
<dbReference type="InterPro" id="IPR050147">
    <property type="entry name" value="Ser/Thr_Dehydratase"/>
</dbReference>
<reference evidence="7 8" key="1">
    <citation type="submission" date="2019-08" db="EMBL/GenBank/DDBJ databases">
        <title>Bradymonadales sp. TMQ2.</title>
        <authorList>
            <person name="Liang Q."/>
        </authorList>
    </citation>
    <scope>NUCLEOTIDE SEQUENCE [LARGE SCALE GENOMIC DNA]</scope>
    <source>
        <strain evidence="7 8">TMQ2</strain>
    </source>
</reference>
<dbReference type="CDD" id="cd01562">
    <property type="entry name" value="Thr-dehyd"/>
    <property type="match status" value="1"/>
</dbReference>
<dbReference type="OrthoDB" id="9811476at2"/>
<evidence type="ECO:0000259" key="6">
    <source>
        <dbReference type="PROSITE" id="PS51671"/>
    </source>
</evidence>
<sequence>MVSFSEVEAARARVRSYIPSSPCAHSEAFSAQFGCKLYLKLENMLRTGSFKERGACNKLLQLSDDEKKRGIIAASAGNHAQAVALYAAMFGIDSKIVMPEGTPLVKISRTRGFGGRVVLHGTNFDAAFAHAMELAEAEGRIFIHPFDDPAIIAGQGTVGLELLEQNPYIDTVVVPIGGGGLASGIAIAIKETNPKVRVIGVEAEVLAGMTASMVQREVVELPAATTICDGIAVRRVGDLAFATLSHYLDDVVTVSEEEVASAILVLLEQEKMVVEGAAAATIAALTAGKIENVEGRRVCAIISGGNIDVNVIARIIERGLAASGRIYRLDLQLADTPGALAQVLSKIAQLRANVLEIHHNRTFADGAPLGMTNVELKLETRGVEHIEELRAEMKATGYRILDHL</sequence>
<organism evidence="7 8">
    <name type="scientific">Lujinxingia vulgaris</name>
    <dbReference type="NCBI Taxonomy" id="2600176"/>
    <lineage>
        <taxon>Bacteria</taxon>
        <taxon>Deltaproteobacteria</taxon>
        <taxon>Bradymonadales</taxon>
        <taxon>Lujinxingiaceae</taxon>
        <taxon>Lujinxingia</taxon>
    </lineage>
</organism>
<keyword evidence="4" id="KW-0663">Pyridoxal phosphate</keyword>
<dbReference type="PANTHER" id="PTHR48078">
    <property type="entry name" value="THREONINE DEHYDRATASE, MITOCHONDRIAL-RELATED"/>
    <property type="match status" value="1"/>
</dbReference>
<dbReference type="InterPro" id="IPR001926">
    <property type="entry name" value="TrpB-like_PALP"/>
</dbReference>
<name>A0A5C6X0U0_9DELT</name>
<evidence type="ECO:0000256" key="5">
    <source>
        <dbReference type="ARBA" id="ARBA00023239"/>
    </source>
</evidence>
<evidence type="ECO:0000256" key="3">
    <source>
        <dbReference type="ARBA" id="ARBA00012096"/>
    </source>
</evidence>
<dbReference type="EMBL" id="VOSL01000133">
    <property type="protein sequence ID" value="TXD32320.1"/>
    <property type="molecule type" value="Genomic_DNA"/>
</dbReference>
<dbReference type="EC" id="4.3.1.19" evidence="3"/>
<dbReference type="GO" id="GO:0006565">
    <property type="term" value="P:L-serine catabolic process"/>
    <property type="evidence" value="ECO:0007669"/>
    <property type="project" value="TreeGrafter"/>
</dbReference>
<dbReference type="PANTHER" id="PTHR48078:SF6">
    <property type="entry name" value="L-THREONINE DEHYDRATASE CATABOLIC TDCB"/>
    <property type="match status" value="1"/>
</dbReference>
<dbReference type="Gene3D" id="3.40.50.1100">
    <property type="match status" value="2"/>
</dbReference>
<dbReference type="GO" id="GO:0009097">
    <property type="term" value="P:isoleucine biosynthetic process"/>
    <property type="evidence" value="ECO:0007669"/>
    <property type="project" value="TreeGrafter"/>
</dbReference>
<proteinExistence type="inferred from homology"/>
<dbReference type="GO" id="GO:0003941">
    <property type="term" value="F:L-serine ammonia-lyase activity"/>
    <property type="evidence" value="ECO:0007669"/>
    <property type="project" value="TreeGrafter"/>
</dbReference>
<dbReference type="InterPro" id="IPR036052">
    <property type="entry name" value="TrpB-like_PALP_sf"/>
</dbReference>
<comment type="caution">
    <text evidence="7">The sequence shown here is derived from an EMBL/GenBank/DDBJ whole genome shotgun (WGS) entry which is preliminary data.</text>
</comment>
<evidence type="ECO:0000256" key="2">
    <source>
        <dbReference type="ARBA" id="ARBA00010869"/>
    </source>
</evidence>
<keyword evidence="5 7" id="KW-0456">Lyase</keyword>
<evidence type="ECO:0000256" key="1">
    <source>
        <dbReference type="ARBA" id="ARBA00001933"/>
    </source>
</evidence>
<dbReference type="AlphaFoldDB" id="A0A5C6X0U0"/>
<evidence type="ECO:0000313" key="7">
    <source>
        <dbReference type="EMBL" id="TXD32320.1"/>
    </source>
</evidence>